<evidence type="ECO:0000256" key="10">
    <source>
        <dbReference type="SAM" id="Phobius"/>
    </source>
</evidence>
<dbReference type="InterPro" id="IPR004772">
    <property type="entry name" value="TrkH"/>
</dbReference>
<feature type="transmembrane region" description="Helical" evidence="10">
    <location>
        <begin position="21"/>
        <end position="41"/>
    </location>
</feature>
<dbReference type="InterPro" id="IPR003445">
    <property type="entry name" value="Cat_transpt"/>
</dbReference>
<feature type="transmembrane region" description="Helical" evidence="10">
    <location>
        <begin position="80"/>
        <end position="110"/>
    </location>
</feature>
<evidence type="ECO:0000256" key="9">
    <source>
        <dbReference type="ARBA" id="ARBA00023136"/>
    </source>
</evidence>
<feature type="transmembrane region" description="Helical" evidence="10">
    <location>
        <begin position="130"/>
        <end position="152"/>
    </location>
</feature>
<organism evidence="11 12">
    <name type="scientific">Primorskyibacter flagellatus</name>
    <dbReference type="NCBI Taxonomy" id="1387277"/>
    <lineage>
        <taxon>Bacteria</taxon>
        <taxon>Pseudomonadati</taxon>
        <taxon>Pseudomonadota</taxon>
        <taxon>Alphaproteobacteria</taxon>
        <taxon>Rhodobacterales</taxon>
        <taxon>Roseobacteraceae</taxon>
        <taxon>Primorskyibacter</taxon>
    </lineage>
</organism>
<dbReference type="Proteomes" id="UP000612855">
    <property type="component" value="Unassembled WGS sequence"/>
</dbReference>
<keyword evidence="8" id="KW-0406">Ion transport</keyword>
<evidence type="ECO:0000256" key="5">
    <source>
        <dbReference type="ARBA" id="ARBA00022692"/>
    </source>
</evidence>
<dbReference type="AlphaFoldDB" id="A0A917AAQ9"/>
<evidence type="ECO:0000256" key="4">
    <source>
        <dbReference type="ARBA" id="ARBA00022538"/>
    </source>
</evidence>
<dbReference type="PANTHER" id="PTHR32024">
    <property type="entry name" value="TRK SYSTEM POTASSIUM UPTAKE PROTEIN TRKG-RELATED"/>
    <property type="match status" value="1"/>
</dbReference>
<dbReference type="PROSITE" id="PS00141">
    <property type="entry name" value="ASP_PROTEASE"/>
    <property type="match status" value="1"/>
</dbReference>
<keyword evidence="12" id="KW-1185">Reference proteome</keyword>
<dbReference type="RefSeq" id="WP_229737581.1">
    <property type="nucleotide sequence ID" value="NZ_BMFJ01000001.1"/>
</dbReference>
<dbReference type="GO" id="GO:0006508">
    <property type="term" value="P:proteolysis"/>
    <property type="evidence" value="ECO:0007669"/>
    <property type="project" value="InterPro"/>
</dbReference>
<evidence type="ECO:0000313" key="11">
    <source>
        <dbReference type="EMBL" id="GGE38543.1"/>
    </source>
</evidence>
<proteinExistence type="predicted"/>
<protein>
    <submittedName>
        <fullName evidence="11">Ktr system potassium transporter B</fullName>
    </submittedName>
</protein>
<dbReference type="Pfam" id="PF02386">
    <property type="entry name" value="TrkH"/>
    <property type="match status" value="1"/>
</dbReference>
<evidence type="ECO:0000256" key="7">
    <source>
        <dbReference type="ARBA" id="ARBA00022989"/>
    </source>
</evidence>
<feature type="transmembrane region" description="Helical" evidence="10">
    <location>
        <begin position="314"/>
        <end position="332"/>
    </location>
</feature>
<keyword evidence="4" id="KW-0633">Potassium transport</keyword>
<comment type="subcellular location">
    <subcellularLocation>
        <location evidence="1">Cell membrane</location>
        <topology evidence="1">Multi-pass membrane protein</topology>
    </subcellularLocation>
</comment>
<keyword evidence="5 10" id="KW-0812">Transmembrane</keyword>
<dbReference type="PANTHER" id="PTHR32024:SF1">
    <property type="entry name" value="KTR SYSTEM POTASSIUM UPTAKE PROTEIN B"/>
    <property type="match status" value="1"/>
</dbReference>
<name>A0A917AAQ9_9RHOB</name>
<dbReference type="InterPro" id="IPR001969">
    <property type="entry name" value="Aspartic_peptidase_AS"/>
</dbReference>
<dbReference type="GO" id="GO:0004190">
    <property type="term" value="F:aspartic-type endopeptidase activity"/>
    <property type="evidence" value="ECO:0007669"/>
    <property type="project" value="InterPro"/>
</dbReference>
<keyword evidence="6" id="KW-0630">Potassium</keyword>
<keyword evidence="2" id="KW-0813">Transport</keyword>
<dbReference type="EMBL" id="BMFJ01000001">
    <property type="protein sequence ID" value="GGE38543.1"/>
    <property type="molecule type" value="Genomic_DNA"/>
</dbReference>
<keyword evidence="9 10" id="KW-0472">Membrane</keyword>
<sequence length="447" mass="47832">MALTRLLRALPRLARMPAPEMLALSYGGFILLGTLLLKLPVSVTRPITWMDAFFTSTSAVTVTGLAVLDTGSDFTLFGQAVILCLIQFGGLGLMTFAVLLLTALGVSVGLPQQVVLREELGQSSLKGLRRLAMLVFRIAIVCELAGVALLAIPFIRDLGVAQGLWSAVFHSVSAFNNAGFGLWPDSLVRYVGDPLVILPISALFIVGGIGFIVIGDIWRERRWRTLSLHSKLMLVGTLGLILWGWLTIAALEWTNPATLGPLSVEGKVLGAFFQGVSPRTAGFNSVDIAGLHDASVLVVILLMLVGGGSTSTAGGIKVTSFFVLLLTVTAFFKRRTTLHIYGRSIGFESVFRVMALTATSLLIVLTGIFIVSISHDGEIFDLIFEVASAFGTVGLTRGSTAELDTTGRLVIILIMFIGRVGPLTLGFLLATRVVPRVRYPEGQVFLG</sequence>
<evidence type="ECO:0000256" key="1">
    <source>
        <dbReference type="ARBA" id="ARBA00004651"/>
    </source>
</evidence>
<evidence type="ECO:0000256" key="2">
    <source>
        <dbReference type="ARBA" id="ARBA00022448"/>
    </source>
</evidence>
<keyword evidence="3" id="KW-1003">Cell membrane</keyword>
<dbReference type="NCBIfam" id="TIGR00933">
    <property type="entry name" value="2a38"/>
    <property type="match status" value="1"/>
</dbReference>
<feature type="transmembrane region" description="Helical" evidence="10">
    <location>
        <begin position="230"/>
        <end position="251"/>
    </location>
</feature>
<evidence type="ECO:0000256" key="3">
    <source>
        <dbReference type="ARBA" id="ARBA00022475"/>
    </source>
</evidence>
<evidence type="ECO:0000313" key="12">
    <source>
        <dbReference type="Proteomes" id="UP000612855"/>
    </source>
</evidence>
<dbReference type="GO" id="GO:0005886">
    <property type="term" value="C:plasma membrane"/>
    <property type="evidence" value="ECO:0007669"/>
    <property type="project" value="UniProtKB-SubCell"/>
</dbReference>
<gene>
    <name evidence="11" type="primary">yubG</name>
    <name evidence="11" type="ORF">GCM10011360_27920</name>
</gene>
<reference evidence="12" key="1">
    <citation type="journal article" date="2019" name="Int. J. Syst. Evol. Microbiol.">
        <title>The Global Catalogue of Microorganisms (GCM) 10K type strain sequencing project: providing services to taxonomists for standard genome sequencing and annotation.</title>
        <authorList>
            <consortium name="The Broad Institute Genomics Platform"/>
            <consortium name="The Broad Institute Genome Sequencing Center for Infectious Disease"/>
            <person name="Wu L."/>
            <person name="Ma J."/>
        </authorList>
    </citation>
    <scope>NUCLEOTIDE SEQUENCE [LARGE SCALE GENOMIC DNA]</scope>
    <source>
        <strain evidence="12">CGMCC 1.12664</strain>
    </source>
</reference>
<feature type="transmembrane region" description="Helical" evidence="10">
    <location>
        <begin position="353"/>
        <end position="373"/>
    </location>
</feature>
<keyword evidence="7 10" id="KW-1133">Transmembrane helix</keyword>
<accession>A0A917AAQ9</accession>
<feature type="transmembrane region" description="Helical" evidence="10">
    <location>
        <begin position="195"/>
        <end position="218"/>
    </location>
</feature>
<comment type="caution">
    <text evidence="11">The sequence shown here is derived from an EMBL/GenBank/DDBJ whole genome shotgun (WGS) entry which is preliminary data.</text>
</comment>
<evidence type="ECO:0000256" key="8">
    <source>
        <dbReference type="ARBA" id="ARBA00023065"/>
    </source>
</evidence>
<evidence type="ECO:0000256" key="6">
    <source>
        <dbReference type="ARBA" id="ARBA00022958"/>
    </source>
</evidence>
<dbReference type="GO" id="GO:0015379">
    <property type="term" value="F:potassium:chloride symporter activity"/>
    <property type="evidence" value="ECO:0007669"/>
    <property type="project" value="InterPro"/>
</dbReference>
<feature type="transmembrane region" description="Helical" evidence="10">
    <location>
        <begin position="409"/>
        <end position="430"/>
    </location>
</feature>